<evidence type="ECO:0000313" key="1">
    <source>
        <dbReference type="EMBL" id="SDD80943.1"/>
    </source>
</evidence>
<keyword evidence="2" id="KW-1185">Reference proteome</keyword>
<sequence>MALVLAVALVAAAAVVGVRWWRAEHRTELQRALDLAPTDVERISWTAWADVRRELGTGADLDTLLDQGYDADLTSASALVGSAPLLADEFGWSPATAEWELFAQSEAGAAVVVRMPDDVDLDTLGDRLDALGYTRPTDDTGVWKGGDELLAQIAEGRGSTPLLQYVALDTDAHLLTLGDRASYLESVVEDRGDGDPDDDLAEVVEAVGEPLSASVFRGDYACSALAMSQADPSDQATADQLLAEAGEVNPLTAFAMAVRPDRDVLVAMSFENDDQARTNADSRAVLAAGPAPGQGGSFSDRFTLGDVTADGPVVTLPLKPVDGAYVLSDLSTGPVLFATC</sequence>
<dbReference type="EMBL" id="FMZM01000011">
    <property type="protein sequence ID" value="SDD80943.1"/>
    <property type="molecule type" value="Genomic_DNA"/>
</dbReference>
<name>A0A1G6XTA6_9ACTN</name>
<gene>
    <name evidence="1" type="ORF">SAMN05421872_11155</name>
</gene>
<organism evidence="1 2">
    <name type="scientific">Nocardioides lianchengensis</name>
    <dbReference type="NCBI Taxonomy" id="1045774"/>
    <lineage>
        <taxon>Bacteria</taxon>
        <taxon>Bacillati</taxon>
        <taxon>Actinomycetota</taxon>
        <taxon>Actinomycetes</taxon>
        <taxon>Propionibacteriales</taxon>
        <taxon>Nocardioidaceae</taxon>
        <taxon>Nocardioides</taxon>
    </lineage>
</organism>
<accession>A0A1G6XTA6</accession>
<dbReference type="AlphaFoldDB" id="A0A1G6XTA6"/>
<proteinExistence type="predicted"/>
<evidence type="ECO:0000313" key="2">
    <source>
        <dbReference type="Proteomes" id="UP000199034"/>
    </source>
</evidence>
<protein>
    <submittedName>
        <fullName evidence="1">Uncharacterized protein</fullName>
    </submittedName>
</protein>
<dbReference type="Proteomes" id="UP000199034">
    <property type="component" value="Unassembled WGS sequence"/>
</dbReference>
<reference evidence="1 2" key="1">
    <citation type="submission" date="2016-10" db="EMBL/GenBank/DDBJ databases">
        <authorList>
            <person name="de Groot N.N."/>
        </authorList>
    </citation>
    <scope>NUCLEOTIDE SEQUENCE [LARGE SCALE GENOMIC DNA]</scope>
    <source>
        <strain evidence="1 2">CGMCC 4.6858</strain>
    </source>
</reference>